<dbReference type="AlphaFoldDB" id="A0A8T0SEZ1"/>
<accession>A0A8T0SEZ1</accession>
<keyword evidence="2" id="KW-0472">Membrane</keyword>
<organism evidence="3 4">
    <name type="scientific">Panicum virgatum</name>
    <name type="common">Blackwell switchgrass</name>
    <dbReference type="NCBI Taxonomy" id="38727"/>
    <lineage>
        <taxon>Eukaryota</taxon>
        <taxon>Viridiplantae</taxon>
        <taxon>Streptophyta</taxon>
        <taxon>Embryophyta</taxon>
        <taxon>Tracheophyta</taxon>
        <taxon>Spermatophyta</taxon>
        <taxon>Magnoliopsida</taxon>
        <taxon>Liliopsida</taxon>
        <taxon>Poales</taxon>
        <taxon>Poaceae</taxon>
        <taxon>PACMAD clade</taxon>
        <taxon>Panicoideae</taxon>
        <taxon>Panicodae</taxon>
        <taxon>Paniceae</taxon>
        <taxon>Panicinae</taxon>
        <taxon>Panicum</taxon>
        <taxon>Panicum sect. Hiantes</taxon>
    </lineage>
</organism>
<proteinExistence type="predicted"/>
<dbReference type="EMBL" id="CM029045">
    <property type="protein sequence ID" value="KAG2596980.1"/>
    <property type="molecule type" value="Genomic_DNA"/>
</dbReference>
<evidence type="ECO:0000313" key="3">
    <source>
        <dbReference type="EMBL" id="KAG2596980.1"/>
    </source>
</evidence>
<dbReference type="Proteomes" id="UP000823388">
    <property type="component" value="Chromosome 5K"/>
</dbReference>
<keyword evidence="4" id="KW-1185">Reference proteome</keyword>
<keyword evidence="2" id="KW-1133">Transmembrane helix</keyword>
<name>A0A8T0SEZ1_PANVG</name>
<feature type="transmembrane region" description="Helical" evidence="2">
    <location>
        <begin position="99"/>
        <end position="119"/>
    </location>
</feature>
<gene>
    <name evidence="3" type="ORF">PVAP13_5KG218300</name>
</gene>
<keyword evidence="2" id="KW-0812">Transmembrane</keyword>
<protein>
    <submittedName>
        <fullName evidence="3">Uncharacterized protein</fullName>
    </submittedName>
</protein>
<comment type="caution">
    <text evidence="3">The sequence shown here is derived from an EMBL/GenBank/DDBJ whole genome shotgun (WGS) entry which is preliminary data.</text>
</comment>
<evidence type="ECO:0000256" key="2">
    <source>
        <dbReference type="SAM" id="Phobius"/>
    </source>
</evidence>
<sequence>MGAAAQVGTVARLHHQRRPRRDERKPPTPVFPPSPTSLLVLPAPPAVRLRLRATGAGHCGSVRPRVAPPTVLSESRRHCLPTSHFPANHLGNGSLNSEGWVFVFSILPLLRCSLFLAMLRRQMVAQVN</sequence>
<reference evidence="3" key="1">
    <citation type="submission" date="2020-05" db="EMBL/GenBank/DDBJ databases">
        <title>WGS assembly of Panicum virgatum.</title>
        <authorList>
            <person name="Lovell J.T."/>
            <person name="Jenkins J."/>
            <person name="Shu S."/>
            <person name="Juenger T.E."/>
            <person name="Schmutz J."/>
        </authorList>
    </citation>
    <scope>NUCLEOTIDE SEQUENCE</scope>
    <source>
        <strain evidence="3">AP13</strain>
    </source>
</reference>
<evidence type="ECO:0000256" key="1">
    <source>
        <dbReference type="SAM" id="MobiDB-lite"/>
    </source>
</evidence>
<feature type="region of interest" description="Disordered" evidence="1">
    <location>
        <begin position="1"/>
        <end position="37"/>
    </location>
</feature>
<evidence type="ECO:0000313" key="4">
    <source>
        <dbReference type="Proteomes" id="UP000823388"/>
    </source>
</evidence>